<dbReference type="FunFam" id="2.20.28.20:FF:000001">
    <property type="entry name" value="Methionine--tRNA ligase"/>
    <property type="match status" value="1"/>
</dbReference>
<dbReference type="CDD" id="cd07957">
    <property type="entry name" value="Anticodon_Ia_Met"/>
    <property type="match status" value="1"/>
</dbReference>
<keyword evidence="8 16" id="KW-0479">Metal-binding</keyword>
<feature type="binding site" evidence="16">
    <location>
        <position position="334"/>
    </location>
    <ligand>
        <name>ATP</name>
        <dbReference type="ChEBI" id="CHEBI:30616"/>
    </ligand>
</feature>
<dbReference type="GO" id="GO:0006431">
    <property type="term" value="P:methionyl-tRNA aminoacylation"/>
    <property type="evidence" value="ECO:0007669"/>
    <property type="project" value="UniProtKB-UniRule"/>
</dbReference>
<dbReference type="Gene3D" id="1.10.730.10">
    <property type="entry name" value="Isoleucyl-tRNA Synthetase, Domain 1"/>
    <property type="match status" value="1"/>
</dbReference>
<dbReference type="PROSITE" id="PS50886">
    <property type="entry name" value="TRBD"/>
    <property type="match status" value="1"/>
</dbReference>
<dbReference type="EMBL" id="JABWRJ010000002">
    <property type="protein sequence ID" value="MBC3444784.1"/>
    <property type="molecule type" value="Genomic_DNA"/>
</dbReference>
<dbReference type="GO" id="GO:0005829">
    <property type="term" value="C:cytosol"/>
    <property type="evidence" value="ECO:0007669"/>
    <property type="project" value="TreeGrafter"/>
</dbReference>
<feature type="short sequence motif" description="'KMSKS' region" evidence="16">
    <location>
        <begin position="331"/>
        <end position="335"/>
    </location>
</feature>
<keyword evidence="14 16" id="KW-0030">Aminoacyl-tRNA synthetase</keyword>
<name>A0A923G4I7_9PSED</name>
<comment type="function">
    <text evidence="1 16">Is required not only for elongation of protein synthesis but also for the initiation of all mRNA translation through initiator tRNA(fMet) aminoacylation.</text>
</comment>
<sequence length="680" mass="75258">MSEPRQILVTSALPYANGSIHLGHMLEYIQTDMWVRFQKLRGNQCIYVCADDAHGSAIMLRAEKEGITPEQLIANVQAEHSADFADFLVDFDNYHSTHSEENRALSSLIYTRLRDAGHIATRSVTQYFDPEKGMFLADRFIKGTCPKCAAEDQYGDNCEKCGATYAPTELKNPKSAISGATPVLRDSQHFFFKLPDFQAMLQQWTRSGTLQDAVANKLAEWLDSGLQEWDISRDAPYFGFEIPGEPGKYFYVWLDAPIGYMASFKNLCDRRPELDFDAFWNEGSKAELYHFIGKDIVNFHALFWPAMLEGAGLRKPTAVNVHGYLTVNGAKMSKSRGTFIKARTYLDHLQPEYLRYYYAAKLGRGVDDLDLNLEDFVQKVNSDLVGKVVNIASRCAGFIHKGNDGVMVAGDAAPELTEAFLAAAPSIAEAYEARDFGRAMREIMALADRANAWIADKAPWSLAKQEGKQDEVQAICAQGINLFRQLVIFLKPVLPLLAADAEAFLNVAPLTWDDHLSRLENHQLNPFKALMSRIEPTKVEAMVAASKEDLLAAEAKAAPAGNGELAKDPLSAEIEFDTFAAVDLRVALIVKAEAVPGADKLLQLTLDIGDERRNVFSGIKSAYPDPSKLEGRLTMMVANLKPRKMRFGVSEGMVMAAGPGGEEIYLLSPDSGAKPGQRIK</sequence>
<comment type="similarity">
    <text evidence="3 16">Belongs to the class-I aminoacyl-tRNA synthetase family. MetG type 1 subfamily.</text>
</comment>
<evidence type="ECO:0000256" key="3">
    <source>
        <dbReference type="ARBA" id="ARBA00008258"/>
    </source>
</evidence>
<dbReference type="GO" id="GO:0046872">
    <property type="term" value="F:metal ion binding"/>
    <property type="evidence" value="ECO:0007669"/>
    <property type="project" value="UniProtKB-KW"/>
</dbReference>
<feature type="domain" description="TRNA-binding" evidence="17">
    <location>
        <begin position="578"/>
        <end position="680"/>
    </location>
</feature>
<dbReference type="Gene3D" id="2.20.28.20">
    <property type="entry name" value="Methionyl-tRNA synthetase, Zn-domain"/>
    <property type="match status" value="1"/>
</dbReference>
<proteinExistence type="inferred from homology"/>
<dbReference type="CDD" id="cd00814">
    <property type="entry name" value="MetRS_core"/>
    <property type="match status" value="1"/>
</dbReference>
<feature type="short sequence motif" description="'HIGH' region" evidence="16">
    <location>
        <begin position="14"/>
        <end position="24"/>
    </location>
</feature>
<evidence type="ECO:0000256" key="2">
    <source>
        <dbReference type="ARBA" id="ARBA00004496"/>
    </source>
</evidence>
<evidence type="ECO:0000256" key="14">
    <source>
        <dbReference type="ARBA" id="ARBA00023146"/>
    </source>
</evidence>
<dbReference type="InterPro" id="IPR014729">
    <property type="entry name" value="Rossmann-like_a/b/a_fold"/>
</dbReference>
<dbReference type="PRINTS" id="PR01041">
    <property type="entry name" value="TRNASYNTHMET"/>
</dbReference>
<dbReference type="InterPro" id="IPR009080">
    <property type="entry name" value="tRNAsynth_Ia_anticodon-bd"/>
</dbReference>
<dbReference type="Gene3D" id="2.40.50.140">
    <property type="entry name" value="Nucleic acid-binding proteins"/>
    <property type="match status" value="1"/>
</dbReference>
<dbReference type="SUPFAM" id="SSF57770">
    <property type="entry name" value="Methionyl-tRNA synthetase (MetRS), Zn-domain"/>
    <property type="match status" value="1"/>
</dbReference>
<dbReference type="InterPro" id="IPR041872">
    <property type="entry name" value="Anticodon_Met"/>
</dbReference>
<evidence type="ECO:0000256" key="12">
    <source>
        <dbReference type="ARBA" id="ARBA00022884"/>
    </source>
</evidence>
<dbReference type="PANTHER" id="PTHR45765">
    <property type="entry name" value="METHIONINE--TRNA LIGASE"/>
    <property type="match status" value="1"/>
</dbReference>
<dbReference type="FunFam" id="1.10.730.10:FF:000005">
    <property type="entry name" value="Methionine--tRNA ligase"/>
    <property type="match status" value="1"/>
</dbReference>
<evidence type="ECO:0000256" key="13">
    <source>
        <dbReference type="ARBA" id="ARBA00022917"/>
    </source>
</evidence>
<comment type="subcellular location">
    <subcellularLocation>
        <location evidence="2 16">Cytoplasm</location>
    </subcellularLocation>
</comment>
<dbReference type="InterPro" id="IPR029038">
    <property type="entry name" value="MetRS_Zn"/>
</dbReference>
<organism evidence="18">
    <name type="scientific">Pseudomonas peradeniyensis</name>
    <dbReference type="NCBI Taxonomy" id="2745488"/>
    <lineage>
        <taxon>Bacteria</taxon>
        <taxon>Pseudomonadati</taxon>
        <taxon>Pseudomonadota</taxon>
        <taxon>Gammaproteobacteria</taxon>
        <taxon>Pseudomonadales</taxon>
        <taxon>Pseudomonadaceae</taxon>
        <taxon>Pseudomonas</taxon>
    </lineage>
</organism>
<dbReference type="Pfam" id="PF01588">
    <property type="entry name" value="tRNA_bind"/>
    <property type="match status" value="1"/>
</dbReference>
<dbReference type="GO" id="GO:0004825">
    <property type="term" value="F:methionine-tRNA ligase activity"/>
    <property type="evidence" value="ECO:0007669"/>
    <property type="project" value="UniProtKB-UniRule"/>
</dbReference>
<dbReference type="Pfam" id="PF19303">
    <property type="entry name" value="Anticodon_3"/>
    <property type="match status" value="1"/>
</dbReference>
<dbReference type="RefSeq" id="WP_186732082.1">
    <property type="nucleotide sequence ID" value="NZ_JABWRJ020000002.1"/>
</dbReference>
<dbReference type="InterPro" id="IPR012340">
    <property type="entry name" value="NA-bd_OB-fold"/>
</dbReference>
<keyword evidence="6 16" id="KW-0820">tRNA-binding</keyword>
<evidence type="ECO:0000256" key="16">
    <source>
        <dbReference type="HAMAP-Rule" id="MF_00098"/>
    </source>
</evidence>
<protein>
    <recommendedName>
        <fullName evidence="16">Methionine--tRNA ligase</fullName>
        <ecNumber evidence="16">6.1.1.10</ecNumber>
    </recommendedName>
    <alternativeName>
        <fullName evidence="16">Methionyl-tRNA synthetase</fullName>
        <shortName evidence="16">MetRS</shortName>
    </alternativeName>
</protein>
<keyword evidence="11 16" id="KW-0067">ATP-binding</keyword>
<dbReference type="NCBIfam" id="TIGR00399">
    <property type="entry name" value="metG_C_term"/>
    <property type="match status" value="1"/>
</dbReference>
<dbReference type="GO" id="GO:0005524">
    <property type="term" value="F:ATP binding"/>
    <property type="evidence" value="ECO:0007669"/>
    <property type="project" value="UniProtKB-UniRule"/>
</dbReference>
<evidence type="ECO:0000256" key="9">
    <source>
        <dbReference type="ARBA" id="ARBA00022741"/>
    </source>
</evidence>
<dbReference type="InterPro" id="IPR023458">
    <property type="entry name" value="Met-tRNA_ligase_1"/>
</dbReference>
<dbReference type="NCBIfam" id="NF001100">
    <property type="entry name" value="PRK00133.1"/>
    <property type="match status" value="1"/>
</dbReference>
<dbReference type="AlphaFoldDB" id="A0A923G4I7"/>
<dbReference type="CDD" id="cd02800">
    <property type="entry name" value="tRNA_bind_EcMetRS_like"/>
    <property type="match status" value="1"/>
</dbReference>
<dbReference type="HAMAP" id="MF_00098">
    <property type="entry name" value="Met_tRNA_synth_type1"/>
    <property type="match status" value="1"/>
</dbReference>
<accession>A0A923G4I7</accession>
<dbReference type="FunFam" id="2.40.50.140:FF:000042">
    <property type="entry name" value="Methionine--tRNA ligase"/>
    <property type="match status" value="1"/>
</dbReference>
<dbReference type="EC" id="6.1.1.10" evidence="16"/>
<reference evidence="18" key="1">
    <citation type="journal article" date="2020" name="Microorganisms">
        <title>Reliable Identification of Environmental Pseudomonas Isolates Using the rpoD Gene.</title>
        <authorList>
            <consortium name="The Broad Institute Genome Sequencing Platform"/>
            <person name="Girard L."/>
            <person name="Lood C."/>
            <person name="Rokni-Zadeh H."/>
            <person name="van Noort V."/>
            <person name="Lavigne R."/>
            <person name="De Mot R."/>
        </authorList>
    </citation>
    <scope>NUCLEOTIDE SEQUENCE</scope>
    <source>
        <strain evidence="18">BW13M1</strain>
    </source>
</reference>
<dbReference type="Gene3D" id="3.40.50.620">
    <property type="entry name" value="HUPs"/>
    <property type="match status" value="1"/>
</dbReference>
<dbReference type="InterPro" id="IPR015413">
    <property type="entry name" value="Methionyl/Leucyl_tRNA_Synth"/>
</dbReference>
<keyword evidence="7 16" id="KW-0436">Ligase</keyword>
<keyword evidence="10 16" id="KW-0862">Zinc</keyword>
<keyword evidence="13 16" id="KW-0648">Protein biosynthesis</keyword>
<dbReference type="InterPro" id="IPR002547">
    <property type="entry name" value="tRNA-bd_dom"/>
</dbReference>
<evidence type="ECO:0000256" key="6">
    <source>
        <dbReference type="ARBA" id="ARBA00022555"/>
    </source>
</evidence>
<evidence type="ECO:0000256" key="4">
    <source>
        <dbReference type="ARBA" id="ARBA00011738"/>
    </source>
</evidence>
<comment type="cofactor">
    <cofactor evidence="16">
        <name>Zn(2+)</name>
        <dbReference type="ChEBI" id="CHEBI:29105"/>
    </cofactor>
    <text evidence="16">Binds 1 zinc ion per subunit.</text>
</comment>
<dbReference type="InterPro" id="IPR004495">
    <property type="entry name" value="Met-tRNA-synth_bsu_C"/>
</dbReference>
<dbReference type="SUPFAM" id="SSF50249">
    <property type="entry name" value="Nucleic acid-binding proteins"/>
    <property type="match status" value="1"/>
</dbReference>
<keyword evidence="5 16" id="KW-0963">Cytoplasm</keyword>
<dbReference type="InterPro" id="IPR033911">
    <property type="entry name" value="MetRS_core"/>
</dbReference>
<feature type="binding site" evidence="16">
    <location>
        <position position="161"/>
    </location>
    <ligand>
        <name>Zn(2+)</name>
        <dbReference type="ChEBI" id="CHEBI:29105"/>
    </ligand>
</feature>
<reference evidence="18" key="2">
    <citation type="submission" date="2020-07" db="EMBL/GenBank/DDBJ databases">
        <authorList>
            <person name="Lood C."/>
            <person name="Girard L."/>
        </authorList>
    </citation>
    <scope>NUCLEOTIDE SEQUENCE</scope>
    <source>
        <strain evidence="18">BW13M1</strain>
    </source>
</reference>
<dbReference type="PROSITE" id="PS00178">
    <property type="entry name" value="AA_TRNA_LIGASE_I"/>
    <property type="match status" value="1"/>
</dbReference>
<evidence type="ECO:0000259" key="17">
    <source>
        <dbReference type="PROSITE" id="PS50886"/>
    </source>
</evidence>
<dbReference type="GO" id="GO:0000049">
    <property type="term" value="F:tRNA binding"/>
    <property type="evidence" value="ECO:0007669"/>
    <property type="project" value="UniProtKB-UniRule"/>
</dbReference>
<evidence type="ECO:0000256" key="8">
    <source>
        <dbReference type="ARBA" id="ARBA00022723"/>
    </source>
</evidence>
<comment type="caution">
    <text evidence="18">The sequence shown here is derived from an EMBL/GenBank/DDBJ whole genome shotgun (WGS) entry which is preliminary data.</text>
</comment>
<comment type="catalytic activity">
    <reaction evidence="15 16">
        <text>tRNA(Met) + L-methionine + ATP = L-methionyl-tRNA(Met) + AMP + diphosphate</text>
        <dbReference type="Rhea" id="RHEA:13481"/>
        <dbReference type="Rhea" id="RHEA-COMP:9667"/>
        <dbReference type="Rhea" id="RHEA-COMP:9698"/>
        <dbReference type="ChEBI" id="CHEBI:30616"/>
        <dbReference type="ChEBI" id="CHEBI:33019"/>
        <dbReference type="ChEBI" id="CHEBI:57844"/>
        <dbReference type="ChEBI" id="CHEBI:78442"/>
        <dbReference type="ChEBI" id="CHEBI:78530"/>
        <dbReference type="ChEBI" id="CHEBI:456215"/>
        <dbReference type="EC" id="6.1.1.10"/>
    </reaction>
</comment>
<dbReference type="SUPFAM" id="SSF47323">
    <property type="entry name" value="Anticodon-binding domain of a subclass of class I aminoacyl-tRNA synthetases"/>
    <property type="match status" value="1"/>
</dbReference>
<feature type="binding site" evidence="16">
    <location>
        <position position="145"/>
    </location>
    <ligand>
        <name>Zn(2+)</name>
        <dbReference type="ChEBI" id="CHEBI:29105"/>
    </ligand>
</feature>
<dbReference type="PANTHER" id="PTHR45765:SF1">
    <property type="entry name" value="METHIONINE--TRNA LIGASE, CYTOPLASMIC"/>
    <property type="match status" value="1"/>
</dbReference>
<feature type="binding site" evidence="16">
    <location>
        <position position="148"/>
    </location>
    <ligand>
        <name>Zn(2+)</name>
        <dbReference type="ChEBI" id="CHEBI:29105"/>
    </ligand>
</feature>
<evidence type="ECO:0000256" key="11">
    <source>
        <dbReference type="ARBA" id="ARBA00022840"/>
    </source>
</evidence>
<evidence type="ECO:0000256" key="7">
    <source>
        <dbReference type="ARBA" id="ARBA00022598"/>
    </source>
</evidence>
<keyword evidence="12 16" id="KW-0694">RNA-binding</keyword>
<evidence type="ECO:0000256" key="5">
    <source>
        <dbReference type="ARBA" id="ARBA00022490"/>
    </source>
</evidence>
<dbReference type="InterPro" id="IPR014758">
    <property type="entry name" value="Met-tRNA_synth"/>
</dbReference>
<dbReference type="SUPFAM" id="SSF52374">
    <property type="entry name" value="Nucleotidylyl transferase"/>
    <property type="match status" value="1"/>
</dbReference>
<evidence type="ECO:0000256" key="1">
    <source>
        <dbReference type="ARBA" id="ARBA00003314"/>
    </source>
</evidence>
<comment type="subunit">
    <text evidence="4 16">Homodimer.</text>
</comment>
<evidence type="ECO:0000256" key="15">
    <source>
        <dbReference type="ARBA" id="ARBA00047364"/>
    </source>
</evidence>
<evidence type="ECO:0000256" key="10">
    <source>
        <dbReference type="ARBA" id="ARBA00022833"/>
    </source>
</evidence>
<evidence type="ECO:0000313" key="18">
    <source>
        <dbReference type="EMBL" id="MBC3444784.1"/>
    </source>
</evidence>
<dbReference type="InterPro" id="IPR001412">
    <property type="entry name" value="aa-tRNA-synth_I_CS"/>
</dbReference>
<feature type="binding site" evidence="16">
    <location>
        <position position="158"/>
    </location>
    <ligand>
        <name>Zn(2+)</name>
        <dbReference type="ChEBI" id="CHEBI:29105"/>
    </ligand>
</feature>
<keyword evidence="9 16" id="KW-0547">Nucleotide-binding</keyword>
<dbReference type="NCBIfam" id="TIGR00398">
    <property type="entry name" value="metG"/>
    <property type="match status" value="1"/>
</dbReference>
<dbReference type="Pfam" id="PF09334">
    <property type="entry name" value="tRNA-synt_1g"/>
    <property type="match status" value="1"/>
</dbReference>
<gene>
    <name evidence="16 18" type="primary">metG</name>
    <name evidence="18" type="ORF">HU751_03315</name>
</gene>